<dbReference type="InterPro" id="IPR003594">
    <property type="entry name" value="HATPase_dom"/>
</dbReference>
<dbReference type="PANTHER" id="PTHR24421:SF10">
    <property type="entry name" value="NITRATE_NITRITE SENSOR PROTEIN NARQ"/>
    <property type="match status" value="1"/>
</dbReference>
<dbReference type="PANTHER" id="PTHR24421">
    <property type="entry name" value="NITRATE/NITRITE SENSOR PROTEIN NARX-RELATED"/>
    <property type="match status" value="1"/>
</dbReference>
<dbReference type="Pfam" id="PF02518">
    <property type="entry name" value="HATPase_c"/>
    <property type="match status" value="1"/>
</dbReference>
<feature type="transmembrane region" description="Helical" evidence="6">
    <location>
        <begin position="15"/>
        <end position="35"/>
    </location>
</feature>
<reference evidence="8 9" key="1">
    <citation type="submission" date="2020-08" db="EMBL/GenBank/DDBJ databases">
        <title>Description of Clavibacter zhangzhiyonge sp. nov., a phytopathogenic actinobacterium isolated from barley seeds, causing leaf brown spot and decline.</title>
        <authorList>
            <person name="Tian Q."/>
            <person name="Chuan J."/>
            <person name="Zhao W."/>
            <person name="Li X."/>
        </authorList>
    </citation>
    <scope>NUCLEOTIDE SEQUENCE [LARGE SCALE GENOMIC DNA]</scope>
    <source>
        <strain evidence="8 9">DM1</strain>
    </source>
</reference>
<dbReference type="SUPFAM" id="SSF55874">
    <property type="entry name" value="ATPase domain of HSP90 chaperone/DNA topoisomerase II/histidine kinase"/>
    <property type="match status" value="1"/>
</dbReference>
<keyword evidence="6" id="KW-1133">Transmembrane helix</keyword>
<feature type="transmembrane region" description="Helical" evidence="6">
    <location>
        <begin position="128"/>
        <end position="144"/>
    </location>
</feature>
<name>A0A7L7Z0N6_9MICO</name>
<evidence type="ECO:0000256" key="4">
    <source>
        <dbReference type="ARBA" id="ARBA00022777"/>
    </source>
</evidence>
<dbReference type="AlphaFoldDB" id="A0A7L7Z0N6"/>
<feature type="transmembrane region" description="Helical" evidence="6">
    <location>
        <begin position="489"/>
        <end position="509"/>
    </location>
</feature>
<dbReference type="KEGG" id="czh:H9X71_11740"/>
<feature type="transmembrane region" description="Helical" evidence="6">
    <location>
        <begin position="431"/>
        <end position="451"/>
    </location>
</feature>
<accession>A0A7L7Z0N6</accession>
<feature type="transmembrane region" description="Helical" evidence="6">
    <location>
        <begin position="150"/>
        <end position="170"/>
    </location>
</feature>
<proteinExistence type="predicted"/>
<organism evidence="8 9">
    <name type="scientific">Clavibacter zhangzhiyongii</name>
    <dbReference type="NCBI Taxonomy" id="2768071"/>
    <lineage>
        <taxon>Bacteria</taxon>
        <taxon>Bacillati</taxon>
        <taxon>Actinomycetota</taxon>
        <taxon>Actinomycetes</taxon>
        <taxon>Micrococcales</taxon>
        <taxon>Microbacteriaceae</taxon>
        <taxon>Clavibacter</taxon>
    </lineage>
</organism>
<feature type="transmembrane region" description="Helical" evidence="6">
    <location>
        <begin position="538"/>
        <end position="557"/>
    </location>
</feature>
<dbReference type="InterPro" id="IPR036890">
    <property type="entry name" value="HATPase_C_sf"/>
</dbReference>
<keyword evidence="6" id="KW-0472">Membrane</keyword>
<evidence type="ECO:0000256" key="5">
    <source>
        <dbReference type="ARBA" id="ARBA00023012"/>
    </source>
</evidence>
<evidence type="ECO:0000256" key="6">
    <source>
        <dbReference type="SAM" id="Phobius"/>
    </source>
</evidence>
<dbReference type="InterPro" id="IPR050482">
    <property type="entry name" value="Sensor_HK_TwoCompSys"/>
</dbReference>
<keyword evidence="4" id="KW-0418">Kinase</keyword>
<feature type="transmembrane region" description="Helical" evidence="6">
    <location>
        <begin position="407"/>
        <end position="425"/>
    </location>
</feature>
<evidence type="ECO:0000256" key="3">
    <source>
        <dbReference type="ARBA" id="ARBA00022679"/>
    </source>
</evidence>
<comment type="catalytic activity">
    <reaction evidence="1">
        <text>ATP + protein L-histidine = ADP + protein N-phospho-L-histidine.</text>
        <dbReference type="EC" id="2.7.13.3"/>
    </reaction>
</comment>
<sequence>MIAESPIRAGVERGMVRTLTVIGPLLALLSLPALVVEDATGGAVPPALAVVLCLAALMIAAVPASLVPRGLPAYGCLRLSALLYVALIAIEPLRLADAALPDAAPWLIALSCVGFSCLAIGVRDPLRAVAACWACVALVAWIYADRLPTAELVVQAVGLAGIAVALVLGVRALRVRASSADAAERRARDLFESSRRRAALAAERVRTDALLHDTVLAALLSAAGKDAPDRVARMARSALDIVTGTAGRPDARSRRVRFGDAVAAADREIAALEGLARLDLARAAAVELPSAAADALVAAMLQALSNSVTHARAATVRTATAGPTHDGGVRIRVRDDGGGFDPAHVAPDQLGVRVSILERMRQVGGYAEVRPEPGRGTTVVLRWEPDHEATPDVPGSGSRAGLVPRRALSATMTALIMGAIVVATVEAALVFQALGPVIAAVLGLAALPVLVRGARSGRMRTRTAWVLAGVGGVICATATVGLSPDEVDSVTISWLTCGILAACVLVWMAGHRLPPLVATGFLVTAIAVWGGPADVVRLGLAAEIVLVAAGLLLHRALRDVTAATRRAGAAARETLRWQAEIDAYQLERQDRLRTAAGEVAPVLRRIVADDGALDDASRAECGVLEQTLRDEIRGRRLLNDGLRRVIRAHRRRGAQVQVLDDGGLDDLAPDALDALLDDVAEVLRPLRSSRIVVRTSDPQSGAAVTIVASSPDEIAAALGLESDEEVELWTSIPRPPA</sequence>
<dbReference type="EMBL" id="CP061274">
    <property type="protein sequence ID" value="QOD43261.1"/>
    <property type="molecule type" value="Genomic_DNA"/>
</dbReference>
<keyword evidence="3" id="KW-0808">Transferase</keyword>
<dbReference type="Proteomes" id="UP000516660">
    <property type="component" value="Chromosome"/>
</dbReference>
<evidence type="ECO:0000259" key="7">
    <source>
        <dbReference type="Pfam" id="PF02518"/>
    </source>
</evidence>
<protein>
    <recommendedName>
        <fullName evidence="2">histidine kinase</fullName>
        <ecNumber evidence="2">2.7.13.3</ecNumber>
    </recommendedName>
</protein>
<evidence type="ECO:0000313" key="8">
    <source>
        <dbReference type="EMBL" id="QOD43261.1"/>
    </source>
</evidence>
<dbReference type="GO" id="GO:0000160">
    <property type="term" value="P:phosphorelay signal transduction system"/>
    <property type="evidence" value="ECO:0007669"/>
    <property type="project" value="UniProtKB-KW"/>
</dbReference>
<keyword evidence="5" id="KW-0902">Two-component regulatory system</keyword>
<feature type="transmembrane region" description="Helical" evidence="6">
    <location>
        <begin position="73"/>
        <end position="91"/>
    </location>
</feature>
<feature type="transmembrane region" description="Helical" evidence="6">
    <location>
        <begin position="103"/>
        <end position="121"/>
    </location>
</feature>
<keyword evidence="9" id="KW-1185">Reference proteome</keyword>
<dbReference type="EC" id="2.7.13.3" evidence="2"/>
<evidence type="ECO:0000313" key="9">
    <source>
        <dbReference type="Proteomes" id="UP000516660"/>
    </source>
</evidence>
<keyword evidence="6" id="KW-0812">Transmembrane</keyword>
<dbReference type="GO" id="GO:0004673">
    <property type="term" value="F:protein histidine kinase activity"/>
    <property type="evidence" value="ECO:0007669"/>
    <property type="project" value="UniProtKB-EC"/>
</dbReference>
<feature type="domain" description="Histidine kinase/HSP90-like ATPase" evidence="7">
    <location>
        <begin position="294"/>
        <end position="384"/>
    </location>
</feature>
<dbReference type="RefSeq" id="WP_191147258.1">
    <property type="nucleotide sequence ID" value="NZ_CP061274.1"/>
</dbReference>
<evidence type="ECO:0000256" key="1">
    <source>
        <dbReference type="ARBA" id="ARBA00000085"/>
    </source>
</evidence>
<feature type="transmembrane region" description="Helical" evidence="6">
    <location>
        <begin position="463"/>
        <end position="483"/>
    </location>
</feature>
<dbReference type="Gene3D" id="3.30.565.10">
    <property type="entry name" value="Histidine kinase-like ATPase, C-terminal domain"/>
    <property type="match status" value="1"/>
</dbReference>
<gene>
    <name evidence="8" type="ORF">H9X71_11740</name>
</gene>
<feature type="transmembrane region" description="Helical" evidence="6">
    <location>
        <begin position="47"/>
        <end position="66"/>
    </location>
</feature>
<evidence type="ECO:0000256" key="2">
    <source>
        <dbReference type="ARBA" id="ARBA00012438"/>
    </source>
</evidence>
<feature type="transmembrane region" description="Helical" evidence="6">
    <location>
        <begin position="516"/>
        <end position="532"/>
    </location>
</feature>